<sequence>MNVSIHLLALLTLGLAGRAACAQTELNNFSTVARGGVATTFVTDYQAIGINPANLGRTGNARVALTIGEFGLGVGSQSLTRSQLEKFVKHADDKLTPADKRTLARAFTSDNVLNINVDATPVAFSVVLPVVGSFAFSSRQRIVSHLAMNKNMAELLFLGKDAPIYPANFNPATAPLISEVLDGTAVQLAAYNEYNVAYGRRIISLPAFKLSGGVGYRYIQGVGVIDIRSENGKLEAYSALSPQFKVKYGAIANNPSFNLQKDTDKLLQPVGRGHGYDLGLAAEVGKMLRLGVSVTDIGNMTWEGNLLTANDQKLRRLKSSGVDSYEFFTELADLFANGTDSLLQYKPADQRRANLPTKLRAGVGLKVGTRLELGLDVTQPLNGVAGNIPDTFYGLGVDVKPLSWIRLSTGISRGAGYGTGFPVGFAIASSFYELGFSTRDLQGLLSDEDQPYGSLAMGFLRLKIGKVKE</sequence>
<reference evidence="3" key="1">
    <citation type="submission" date="2021-03" db="EMBL/GenBank/DDBJ databases">
        <authorList>
            <person name="Kim M.K."/>
        </authorList>
    </citation>
    <scope>NUCLEOTIDE SEQUENCE</scope>
    <source>
        <strain evidence="3">BT186</strain>
    </source>
</reference>
<feature type="signal peptide" evidence="1">
    <location>
        <begin position="1"/>
        <end position="22"/>
    </location>
</feature>
<dbReference type="AlphaFoldDB" id="A0A939EY12"/>
<dbReference type="Proteomes" id="UP000664144">
    <property type="component" value="Unassembled WGS sequence"/>
</dbReference>
<evidence type="ECO:0000313" key="4">
    <source>
        <dbReference type="Proteomes" id="UP000664144"/>
    </source>
</evidence>
<dbReference type="RefSeq" id="WP_206985193.1">
    <property type="nucleotide sequence ID" value="NZ_JAFLQZ010000010.1"/>
</dbReference>
<accession>A0A939EY12</accession>
<dbReference type="InterPro" id="IPR043781">
    <property type="entry name" value="DUF5723"/>
</dbReference>
<evidence type="ECO:0000256" key="1">
    <source>
        <dbReference type="SAM" id="SignalP"/>
    </source>
</evidence>
<keyword evidence="1" id="KW-0732">Signal</keyword>
<gene>
    <name evidence="3" type="ORF">J0X19_14990</name>
</gene>
<comment type="caution">
    <text evidence="3">The sequence shown here is derived from an EMBL/GenBank/DDBJ whole genome shotgun (WGS) entry which is preliminary data.</text>
</comment>
<protein>
    <recommendedName>
        <fullName evidence="2">DUF5723 domain-containing protein</fullName>
    </recommendedName>
</protein>
<proteinExistence type="predicted"/>
<dbReference type="EMBL" id="JAFLQZ010000010">
    <property type="protein sequence ID" value="MBO0359266.1"/>
    <property type="molecule type" value="Genomic_DNA"/>
</dbReference>
<dbReference type="Pfam" id="PF18990">
    <property type="entry name" value="DUF5723"/>
    <property type="match status" value="1"/>
</dbReference>
<organism evidence="3 4">
    <name type="scientific">Hymenobacter telluris</name>
    <dbReference type="NCBI Taxonomy" id="2816474"/>
    <lineage>
        <taxon>Bacteria</taxon>
        <taxon>Pseudomonadati</taxon>
        <taxon>Bacteroidota</taxon>
        <taxon>Cytophagia</taxon>
        <taxon>Cytophagales</taxon>
        <taxon>Hymenobacteraceae</taxon>
        <taxon>Hymenobacter</taxon>
    </lineage>
</organism>
<keyword evidence="4" id="KW-1185">Reference proteome</keyword>
<dbReference type="Gene3D" id="2.40.160.60">
    <property type="entry name" value="Outer membrane protein transport protein (OMPP1/FadL/TodX)"/>
    <property type="match status" value="1"/>
</dbReference>
<feature type="domain" description="DUF5723" evidence="2">
    <location>
        <begin position="61"/>
        <end position="424"/>
    </location>
</feature>
<name>A0A939EY12_9BACT</name>
<evidence type="ECO:0000313" key="3">
    <source>
        <dbReference type="EMBL" id="MBO0359266.1"/>
    </source>
</evidence>
<feature type="chain" id="PRO_5036874949" description="DUF5723 domain-containing protein" evidence="1">
    <location>
        <begin position="23"/>
        <end position="469"/>
    </location>
</feature>
<evidence type="ECO:0000259" key="2">
    <source>
        <dbReference type="Pfam" id="PF18990"/>
    </source>
</evidence>